<evidence type="ECO:0000256" key="6">
    <source>
        <dbReference type="ARBA" id="ARBA00041104"/>
    </source>
</evidence>
<dbReference type="STRING" id="1071381.G8BV87"/>
<evidence type="ECO:0000313" key="7">
    <source>
        <dbReference type="EMBL" id="CCE63669.1"/>
    </source>
</evidence>
<evidence type="ECO:0000256" key="3">
    <source>
        <dbReference type="ARBA" id="ARBA00023128"/>
    </source>
</evidence>
<evidence type="ECO:0000256" key="1">
    <source>
        <dbReference type="ARBA" id="ARBA00003875"/>
    </source>
</evidence>
<dbReference type="PROSITE" id="PS51808">
    <property type="entry name" value="CHCH"/>
    <property type="match status" value="1"/>
</dbReference>
<keyword evidence="8" id="KW-1185">Reference proteome</keyword>
<comment type="function">
    <text evidence="1">Required for the assembly of cytochrome c oxidase.</text>
</comment>
<dbReference type="InterPro" id="IPR051040">
    <property type="entry name" value="COX23"/>
</dbReference>
<sequence>MYVVTDKWINNASTLPFLPIESISAFSNITIRLKQRSFHHIRLHSASINTNQYLATMSDDNHISNNNNGSNDITKDSYDPSLVTNKESVDFTKPDITLNENRFKFYPDNPESSFAKYRFMSKDSSQYYDPCDESAKMSFKCLDMNDYDRDKCRAYFDAYRECKKQWLRARRNNEDGNWGI</sequence>
<keyword evidence="3" id="KW-0496">Mitochondrion</keyword>
<evidence type="ECO:0000256" key="5">
    <source>
        <dbReference type="ARBA" id="ARBA00038264"/>
    </source>
</evidence>
<keyword evidence="4" id="KW-1015">Disulfide bond</keyword>
<dbReference type="RefSeq" id="XP_003686103.1">
    <property type="nucleotide sequence ID" value="XM_003686055.1"/>
</dbReference>
<dbReference type="SUPFAM" id="SSF47072">
    <property type="entry name" value="Cysteine alpha-hairpin motif"/>
    <property type="match status" value="1"/>
</dbReference>
<gene>
    <name evidence="7" type="primary">TPHA0F01870</name>
    <name evidence="7" type="ordered locus">TPHA_0F01870</name>
</gene>
<comment type="similarity">
    <text evidence="5">Belongs to the COX23 family.</text>
</comment>
<dbReference type="GeneID" id="11535526"/>
<evidence type="ECO:0000256" key="4">
    <source>
        <dbReference type="ARBA" id="ARBA00023157"/>
    </source>
</evidence>
<proteinExistence type="inferred from homology"/>
<organism evidence="7 8">
    <name type="scientific">Tetrapisispora phaffii (strain ATCC 24235 / CBS 4417 / NBRC 1672 / NRRL Y-8282 / UCD 70-5)</name>
    <name type="common">Yeast</name>
    <name type="synonym">Fabospora phaffii</name>
    <dbReference type="NCBI Taxonomy" id="1071381"/>
    <lineage>
        <taxon>Eukaryota</taxon>
        <taxon>Fungi</taxon>
        <taxon>Dikarya</taxon>
        <taxon>Ascomycota</taxon>
        <taxon>Saccharomycotina</taxon>
        <taxon>Saccharomycetes</taxon>
        <taxon>Saccharomycetales</taxon>
        <taxon>Saccharomycetaceae</taxon>
        <taxon>Tetrapisispora</taxon>
    </lineage>
</organism>
<evidence type="ECO:0000256" key="2">
    <source>
        <dbReference type="ARBA" id="ARBA00004569"/>
    </source>
</evidence>
<dbReference type="eggNOG" id="KOG4618">
    <property type="taxonomic scope" value="Eukaryota"/>
</dbReference>
<dbReference type="InterPro" id="IPR009069">
    <property type="entry name" value="Cys_alpha_HP_mot_SF"/>
</dbReference>
<dbReference type="KEGG" id="tpf:TPHA_0F01870"/>
<dbReference type="OrthoDB" id="9971592at2759"/>
<comment type="subcellular location">
    <subcellularLocation>
        <location evidence="2">Mitochondrion intermembrane space</location>
    </subcellularLocation>
</comment>
<dbReference type="GO" id="GO:0033617">
    <property type="term" value="P:mitochondrial respiratory chain complex IV assembly"/>
    <property type="evidence" value="ECO:0007669"/>
    <property type="project" value="EnsemblFungi"/>
</dbReference>
<dbReference type="Gene3D" id="1.10.287.1130">
    <property type="entry name" value="CytochromE C oxidase copper chaperone"/>
    <property type="match status" value="1"/>
</dbReference>
<dbReference type="GO" id="GO:0005758">
    <property type="term" value="C:mitochondrial intermembrane space"/>
    <property type="evidence" value="ECO:0007669"/>
    <property type="project" value="UniProtKB-SubCell"/>
</dbReference>
<dbReference type="PANTHER" id="PTHR46811">
    <property type="entry name" value="COILED-COIL-HELIX-COILED-COIL-HELIX DOMAIN-CONTAINING PROTEIN 7"/>
    <property type="match status" value="1"/>
</dbReference>
<dbReference type="EMBL" id="HE612861">
    <property type="protein sequence ID" value="CCE63669.1"/>
    <property type="molecule type" value="Genomic_DNA"/>
</dbReference>
<reference evidence="7 8" key="1">
    <citation type="journal article" date="2011" name="Proc. Natl. Acad. Sci. U.S.A.">
        <title>Evolutionary erosion of yeast sex chromosomes by mating-type switching accidents.</title>
        <authorList>
            <person name="Gordon J.L."/>
            <person name="Armisen D."/>
            <person name="Proux-Wera E."/>
            <person name="Oheigeartaigh S.S."/>
            <person name="Byrne K.P."/>
            <person name="Wolfe K.H."/>
        </authorList>
    </citation>
    <scope>NUCLEOTIDE SEQUENCE [LARGE SCALE GENOMIC DNA]</scope>
    <source>
        <strain evidence="8">ATCC 24235 / CBS 4417 / NBRC 1672 / NRRL Y-8282 / UCD 70-5</strain>
    </source>
</reference>
<name>G8BV87_TETPH</name>
<dbReference type="Proteomes" id="UP000005666">
    <property type="component" value="Chromosome 6"/>
</dbReference>
<protein>
    <recommendedName>
        <fullName evidence="6">Cytochrome c oxidase-assembly factor COX23, mitochondrial</fullName>
    </recommendedName>
</protein>
<accession>G8BV87</accession>
<dbReference type="PANTHER" id="PTHR46811:SF1">
    <property type="entry name" value="COILED-COIL-HELIX-COILED-COIL-HELIX DOMAIN-CONTAINING PROTEIN 7"/>
    <property type="match status" value="1"/>
</dbReference>
<dbReference type="AlphaFoldDB" id="G8BV87"/>
<evidence type="ECO:0000313" key="8">
    <source>
        <dbReference type="Proteomes" id="UP000005666"/>
    </source>
</evidence>
<dbReference type="HOGENOM" id="CLU_1497213_0_0_1"/>